<dbReference type="Pfam" id="PF21983">
    <property type="entry name" value="NikA-like"/>
    <property type="match status" value="1"/>
</dbReference>
<gene>
    <name evidence="1" type="ORF">M20_1268</name>
</gene>
<dbReference type="PATRIC" id="fig|1360.114.peg.1661"/>
<evidence type="ECO:0000313" key="1">
    <source>
        <dbReference type="EMBL" id="KSU20934.1"/>
    </source>
</evidence>
<sequence>MKKKLHRNKPLFIYVTEEEKKKILNSMKRANAKTITNYVRKLALNEGEIIIYNFSELKDSLSETGKYVYELNKIGNNVNQIAKKVNESDVVATEDVQYLLSQVEQMKSNYETTFNLLLKELNRVMRSN</sequence>
<dbReference type="InterPro" id="IPR053842">
    <property type="entry name" value="NikA-like"/>
</dbReference>
<organism evidence="1 2">
    <name type="scientific">Lactococcus lactis subsp. lactis</name>
    <name type="common">Streptococcus lactis</name>
    <dbReference type="NCBI Taxonomy" id="1360"/>
    <lineage>
        <taxon>Bacteria</taxon>
        <taxon>Bacillati</taxon>
        <taxon>Bacillota</taxon>
        <taxon>Bacilli</taxon>
        <taxon>Lactobacillales</taxon>
        <taxon>Streptococcaceae</taxon>
        <taxon>Lactococcus</taxon>
    </lineage>
</organism>
<name>A0A0V8E547_LACLL</name>
<reference evidence="2" key="1">
    <citation type="submission" date="2015-10" db="EMBL/GenBank/DDBJ databases">
        <title>Draft Genome Sequences of 11 Lactococcus lactis subspecies cremoris strains.</title>
        <authorList>
            <person name="Wels M."/>
            <person name="Backus L."/>
            <person name="Boekhorst J."/>
            <person name="Dijkstra A."/>
            <person name="Beerthuizen M."/>
            <person name="Kelly W."/>
            <person name="Siezen R."/>
            <person name="Bachmann H."/>
            <person name="Van Hijum S."/>
        </authorList>
    </citation>
    <scope>NUCLEOTIDE SEQUENCE [LARGE SCALE GENOMIC DNA]</scope>
    <source>
        <strain evidence="2">M20</strain>
    </source>
</reference>
<dbReference type="Proteomes" id="UP000053719">
    <property type="component" value="Unassembled WGS sequence"/>
</dbReference>
<dbReference type="RefSeq" id="WP_058211751.1">
    <property type="nucleotide sequence ID" value="NZ_LKLU01000073.1"/>
</dbReference>
<dbReference type="EMBL" id="LKLU01000073">
    <property type="protein sequence ID" value="KSU20934.1"/>
    <property type="molecule type" value="Genomic_DNA"/>
</dbReference>
<proteinExistence type="predicted"/>
<comment type="caution">
    <text evidence="1">The sequence shown here is derived from an EMBL/GenBank/DDBJ whole genome shotgun (WGS) entry which is preliminary data.</text>
</comment>
<evidence type="ECO:0000313" key="2">
    <source>
        <dbReference type="Proteomes" id="UP000053719"/>
    </source>
</evidence>
<accession>A0A0V8E547</accession>
<dbReference type="AlphaFoldDB" id="A0A0V8E547"/>
<protein>
    <submittedName>
        <fullName evidence="1">Uncharacterized protein</fullName>
    </submittedName>
</protein>